<keyword evidence="1 3" id="KW-0378">Hydrolase</keyword>
<evidence type="ECO:0000256" key="1">
    <source>
        <dbReference type="ARBA" id="ARBA00022801"/>
    </source>
</evidence>
<feature type="domain" description="Thioesterase" evidence="2">
    <location>
        <begin position="59"/>
        <end position="134"/>
    </location>
</feature>
<dbReference type="Pfam" id="PF03061">
    <property type="entry name" value="4HBT"/>
    <property type="match status" value="1"/>
</dbReference>
<organism evidence="3 4">
    <name type="scientific">Hyphobacterium lacteum</name>
    <dbReference type="NCBI Taxonomy" id="3116575"/>
    <lineage>
        <taxon>Bacteria</taxon>
        <taxon>Pseudomonadati</taxon>
        <taxon>Pseudomonadota</taxon>
        <taxon>Alphaproteobacteria</taxon>
        <taxon>Maricaulales</taxon>
        <taxon>Maricaulaceae</taxon>
        <taxon>Hyphobacterium</taxon>
    </lineage>
</organism>
<evidence type="ECO:0000259" key="2">
    <source>
        <dbReference type="Pfam" id="PF03061"/>
    </source>
</evidence>
<reference evidence="3 4" key="1">
    <citation type="submission" date="2024-01" db="EMBL/GenBank/DDBJ databases">
        <title>Hyphobacterium bacterium isolated from marine sediment.</title>
        <authorList>
            <person name="Zhao S."/>
        </authorList>
    </citation>
    <scope>NUCLEOTIDE SEQUENCE [LARGE SCALE GENOMIC DNA]</scope>
    <source>
        <strain evidence="4">HN65</strain>
    </source>
</reference>
<dbReference type="InterPro" id="IPR029069">
    <property type="entry name" value="HotDog_dom_sf"/>
</dbReference>
<sequence>MKFPKPPWDEATIRRFFTEVPNQLFYAEMLGFKFVDLDMDEHWFAATWEPDQRSVTPTGAVQGGLITAMLDDVMSLAAITVTGFDGVVPTLEMKTSFISPVWPGKVRARGQVIRKGKQFFFTEGWLWDGDDKLLAKASATCFHRSHSEVKRIKEERGL</sequence>
<dbReference type="NCBIfam" id="TIGR00369">
    <property type="entry name" value="unchar_dom_1"/>
    <property type="match status" value="1"/>
</dbReference>
<dbReference type="InterPro" id="IPR003736">
    <property type="entry name" value="PAAI_dom"/>
</dbReference>
<accession>A0ABU7LQV5</accession>
<dbReference type="CDD" id="cd03443">
    <property type="entry name" value="PaaI_thioesterase"/>
    <property type="match status" value="1"/>
</dbReference>
<dbReference type="PANTHER" id="PTHR43240:SF1">
    <property type="entry name" value="BLR5584 PROTEIN"/>
    <property type="match status" value="1"/>
</dbReference>
<dbReference type="EMBL" id="JAZDRP010000004">
    <property type="protein sequence ID" value="MEE2526292.1"/>
    <property type="molecule type" value="Genomic_DNA"/>
</dbReference>
<evidence type="ECO:0000313" key="3">
    <source>
        <dbReference type="EMBL" id="MEE2526292.1"/>
    </source>
</evidence>
<dbReference type="PANTHER" id="PTHR43240">
    <property type="entry name" value="1,4-DIHYDROXY-2-NAPHTHOYL-COA THIOESTERASE 1"/>
    <property type="match status" value="1"/>
</dbReference>
<dbReference type="Proteomes" id="UP001354971">
    <property type="component" value="Unassembled WGS sequence"/>
</dbReference>
<dbReference type="Gene3D" id="3.10.129.10">
    <property type="entry name" value="Hotdog Thioesterase"/>
    <property type="match status" value="1"/>
</dbReference>
<keyword evidence="4" id="KW-1185">Reference proteome</keyword>
<dbReference type="EC" id="3.1.2.-" evidence="3"/>
<evidence type="ECO:0000313" key="4">
    <source>
        <dbReference type="Proteomes" id="UP001354971"/>
    </source>
</evidence>
<gene>
    <name evidence="3" type="ORF">V0U79_07930</name>
</gene>
<dbReference type="InterPro" id="IPR006683">
    <property type="entry name" value="Thioestr_dom"/>
</dbReference>
<dbReference type="GO" id="GO:0016787">
    <property type="term" value="F:hydrolase activity"/>
    <property type="evidence" value="ECO:0007669"/>
    <property type="project" value="UniProtKB-KW"/>
</dbReference>
<comment type="caution">
    <text evidence="3">The sequence shown here is derived from an EMBL/GenBank/DDBJ whole genome shotgun (WGS) entry which is preliminary data.</text>
</comment>
<dbReference type="SUPFAM" id="SSF54637">
    <property type="entry name" value="Thioesterase/thiol ester dehydrase-isomerase"/>
    <property type="match status" value="1"/>
</dbReference>
<name>A0ABU7LQV5_9PROT</name>
<dbReference type="RefSeq" id="WP_330198955.1">
    <property type="nucleotide sequence ID" value="NZ_JAZDRP010000004.1"/>
</dbReference>
<protein>
    <submittedName>
        <fullName evidence="3">PaaI family thioesterase</fullName>
        <ecNumber evidence="3">3.1.2.-</ecNumber>
    </submittedName>
</protein>
<proteinExistence type="predicted"/>